<evidence type="ECO:0000313" key="2">
    <source>
        <dbReference type="EMBL" id="EPR79903.1"/>
    </source>
</evidence>
<dbReference type="InParanoid" id="S7XVI9"/>
<organism evidence="2 3">
    <name type="scientific">Spraguea lophii (strain 42_110)</name>
    <name type="common">Microsporidian parasite</name>
    <dbReference type="NCBI Taxonomy" id="1358809"/>
    <lineage>
        <taxon>Eukaryota</taxon>
        <taxon>Fungi</taxon>
        <taxon>Fungi incertae sedis</taxon>
        <taxon>Microsporidia</taxon>
        <taxon>Spragueidae</taxon>
        <taxon>Spraguea</taxon>
    </lineage>
</organism>
<dbReference type="EMBL" id="ATCN01000077">
    <property type="protein sequence ID" value="EPR79903.1"/>
    <property type="molecule type" value="Genomic_DNA"/>
</dbReference>
<protein>
    <submittedName>
        <fullName evidence="2">Uncharacterized protein</fullName>
    </submittedName>
</protein>
<dbReference type="AlphaFoldDB" id="S7XVI9"/>
<feature type="region of interest" description="Disordered" evidence="1">
    <location>
        <begin position="148"/>
        <end position="170"/>
    </location>
</feature>
<name>S7XVI9_SPRLO</name>
<reference evidence="3" key="1">
    <citation type="journal article" date="2013" name="PLoS Genet.">
        <title>The genome of Spraguea lophii and the basis of host-microsporidian interactions.</title>
        <authorList>
            <person name="Campbell S.E."/>
            <person name="Williams T.A."/>
            <person name="Yousuf A."/>
            <person name="Soanes D.M."/>
            <person name="Paszkiewicz K.H."/>
            <person name="Williams B.A.P."/>
        </authorList>
    </citation>
    <scope>NUCLEOTIDE SEQUENCE [LARGE SCALE GENOMIC DNA]</scope>
    <source>
        <strain evidence="3">42_110</strain>
    </source>
</reference>
<evidence type="ECO:0000313" key="3">
    <source>
        <dbReference type="Proteomes" id="UP000014978"/>
    </source>
</evidence>
<evidence type="ECO:0000256" key="1">
    <source>
        <dbReference type="SAM" id="MobiDB-lite"/>
    </source>
</evidence>
<gene>
    <name evidence="2" type="ORF">SLOPH_511</name>
</gene>
<comment type="caution">
    <text evidence="2">The sequence shown here is derived from an EMBL/GenBank/DDBJ whole genome shotgun (WGS) entry which is preliminary data.</text>
</comment>
<feature type="region of interest" description="Disordered" evidence="1">
    <location>
        <begin position="48"/>
        <end position="87"/>
    </location>
</feature>
<keyword evidence="3" id="KW-1185">Reference proteome</keyword>
<accession>S7XVI9</accession>
<dbReference type="VEuPathDB" id="MicrosporidiaDB:SLOPH_511"/>
<feature type="compositionally biased region" description="Basic residues" evidence="1">
    <location>
        <begin position="75"/>
        <end position="87"/>
    </location>
</feature>
<dbReference type="HOGENOM" id="CLU_877644_0_0_1"/>
<sequence>MHRNELPSPLSSEADIKIPKHKLNNIVLEEHNYDGVENAEYKDIENESYENTNTEYSDTDLIIDSSKNKIENNKNKPKKRGRKKKTPGKYFPLKTIYEYDTLEKLTPRQQILYLRRKELLKQNEGKNEIPCIPVKLNVEDFLESIRKNKKRRNKKSLVDNKEMENNTIETENDITNENKQENTKEIENITKKNKKYSKKKILPKVNIKRSTTMKIRHKPSLNINNNETKIIYNKDKTKLRKILRVMDEENHKCIYFTKRCKMCEELRQSKINFLDNFISIHYCEYKAIANSEKLKINNGKNTDVTLTFLKERRCCNF</sequence>
<dbReference type="Proteomes" id="UP000014978">
    <property type="component" value="Unassembled WGS sequence"/>
</dbReference>
<proteinExistence type="predicted"/>